<gene>
    <name evidence="4" type="ORF">GCN75_18315</name>
</gene>
<dbReference type="InterPro" id="IPR058792">
    <property type="entry name" value="Beta-barrel_RND_2"/>
</dbReference>
<protein>
    <submittedName>
        <fullName evidence="4">Efflux RND transporter periplasmic adaptor subunit</fullName>
    </submittedName>
</protein>
<evidence type="ECO:0000259" key="3">
    <source>
        <dbReference type="Pfam" id="PF25954"/>
    </source>
</evidence>
<dbReference type="Gene3D" id="2.40.420.20">
    <property type="match status" value="1"/>
</dbReference>
<dbReference type="EMBL" id="WFLI01000022">
    <property type="protein sequence ID" value="KAB8063438.1"/>
    <property type="molecule type" value="Genomic_DNA"/>
</dbReference>
<evidence type="ECO:0000256" key="1">
    <source>
        <dbReference type="ARBA" id="ARBA00009477"/>
    </source>
</evidence>
<dbReference type="NCBIfam" id="TIGR01730">
    <property type="entry name" value="RND_mfp"/>
    <property type="match status" value="1"/>
</dbReference>
<dbReference type="Pfam" id="PF25917">
    <property type="entry name" value="BSH_RND"/>
    <property type="match status" value="1"/>
</dbReference>
<keyword evidence="5" id="KW-1185">Reference proteome</keyword>
<feature type="domain" description="CusB-like beta-barrel" evidence="3">
    <location>
        <begin position="207"/>
        <end position="281"/>
    </location>
</feature>
<dbReference type="FunFam" id="2.40.30.170:FF:000010">
    <property type="entry name" value="Efflux RND transporter periplasmic adaptor subunit"/>
    <property type="match status" value="1"/>
</dbReference>
<accession>A0A6I1I8P2</accession>
<organism evidence="4 5">
    <name type="scientific">Janthinobacterium violaceinigrum</name>
    <dbReference type="NCBI Taxonomy" id="2654252"/>
    <lineage>
        <taxon>Bacteria</taxon>
        <taxon>Pseudomonadati</taxon>
        <taxon>Pseudomonadota</taxon>
        <taxon>Betaproteobacteria</taxon>
        <taxon>Burkholderiales</taxon>
        <taxon>Oxalobacteraceae</taxon>
        <taxon>Janthinobacterium</taxon>
    </lineage>
</organism>
<reference evidence="4 5" key="1">
    <citation type="submission" date="2019-10" db="EMBL/GenBank/DDBJ databases">
        <title>Three novel species isolated from a subtropical stream in China.</title>
        <authorList>
            <person name="Lu H."/>
        </authorList>
    </citation>
    <scope>NUCLEOTIDE SEQUENCE [LARGE SCALE GENOMIC DNA]</scope>
    <source>
        <strain evidence="4 5">FT13W</strain>
    </source>
</reference>
<dbReference type="PANTHER" id="PTHR30469">
    <property type="entry name" value="MULTIDRUG RESISTANCE PROTEIN MDTA"/>
    <property type="match status" value="1"/>
</dbReference>
<dbReference type="Proteomes" id="UP000468717">
    <property type="component" value="Unassembled WGS sequence"/>
</dbReference>
<evidence type="ECO:0000259" key="2">
    <source>
        <dbReference type="Pfam" id="PF25917"/>
    </source>
</evidence>
<dbReference type="AlphaFoldDB" id="A0A6I1I8P2"/>
<dbReference type="InterPro" id="IPR058625">
    <property type="entry name" value="MdtA-like_BSH"/>
</dbReference>
<sequence length="398" mass="41984">MTRSASMTKRTKRMLIMLGAVVLLIALLALGFFLHIRQLMASSPKPAPQTVSATTIRKADWQPHLASVGTLVAVRGVDVTSEIAGLVRSIHFKSGQEVTAGQVLVQLNADADLAQLRALEAAAELAASVLARDRQQFAVQAISQAQIDSDLADVKSRKALAAQQAALVDKKTIRAPFAGKLGITTVNPGQYLNPGDKIVTLQTIDPIYVDFYIPQKQLGGLQVGQALKLSSDAHADTAFAGKVSAISSKVDPATRNVQVEATVPNPQRRLLPGMFANVHVEVGAKKQYLTLPQTAITYNPYGSTVFVVHPAPVPAPKAAASGSAGPAAPPPKAGELVVRQVFVTTGETRGDQVAVLTGLSEGQQVVTSGQIKLKNGSPVVISNVVEPRNNPQPTPQEH</sequence>
<dbReference type="GO" id="GO:1990281">
    <property type="term" value="C:efflux pump complex"/>
    <property type="evidence" value="ECO:0007669"/>
    <property type="project" value="TreeGrafter"/>
</dbReference>
<dbReference type="InterPro" id="IPR006143">
    <property type="entry name" value="RND_pump_MFP"/>
</dbReference>
<comment type="similarity">
    <text evidence="1">Belongs to the membrane fusion protein (MFP) (TC 8.A.1) family.</text>
</comment>
<dbReference type="GO" id="GO:0015562">
    <property type="term" value="F:efflux transmembrane transporter activity"/>
    <property type="evidence" value="ECO:0007669"/>
    <property type="project" value="TreeGrafter"/>
</dbReference>
<feature type="domain" description="Multidrug resistance protein MdtA-like barrel-sandwich hybrid" evidence="2">
    <location>
        <begin position="76"/>
        <end position="197"/>
    </location>
</feature>
<evidence type="ECO:0000313" key="4">
    <source>
        <dbReference type="EMBL" id="KAB8063438.1"/>
    </source>
</evidence>
<evidence type="ECO:0000313" key="5">
    <source>
        <dbReference type="Proteomes" id="UP000468717"/>
    </source>
</evidence>
<dbReference type="Gene3D" id="2.40.50.100">
    <property type="match status" value="1"/>
</dbReference>
<proteinExistence type="inferred from homology"/>
<dbReference type="Gene3D" id="1.10.287.470">
    <property type="entry name" value="Helix hairpin bin"/>
    <property type="match status" value="1"/>
</dbReference>
<dbReference type="SUPFAM" id="SSF111369">
    <property type="entry name" value="HlyD-like secretion proteins"/>
    <property type="match status" value="1"/>
</dbReference>
<dbReference type="PANTHER" id="PTHR30469:SF11">
    <property type="entry name" value="BLL4320 PROTEIN"/>
    <property type="match status" value="1"/>
</dbReference>
<dbReference type="Gene3D" id="2.40.30.170">
    <property type="match status" value="1"/>
</dbReference>
<comment type="caution">
    <text evidence="4">The sequence shown here is derived from an EMBL/GenBank/DDBJ whole genome shotgun (WGS) entry which is preliminary data.</text>
</comment>
<dbReference type="Pfam" id="PF25954">
    <property type="entry name" value="Beta-barrel_RND_2"/>
    <property type="match status" value="1"/>
</dbReference>
<name>A0A6I1I8P2_9BURK</name>